<dbReference type="PANTHER" id="PTHR46018:SF2">
    <property type="entry name" value="ZINC PHOSPHODIESTERASE ELAC PROTEIN 1"/>
    <property type="match status" value="1"/>
</dbReference>
<evidence type="ECO:0000256" key="3">
    <source>
        <dbReference type="SAM" id="SignalP"/>
    </source>
</evidence>
<feature type="chain" id="PRO_5025040793" evidence="3">
    <location>
        <begin position="47"/>
        <end position="326"/>
    </location>
</feature>
<dbReference type="SUPFAM" id="SSF56281">
    <property type="entry name" value="Metallo-hydrolase/oxidoreductase"/>
    <property type="match status" value="1"/>
</dbReference>
<evidence type="ECO:0000256" key="1">
    <source>
        <dbReference type="ARBA" id="ARBA00022801"/>
    </source>
</evidence>
<dbReference type="InterPro" id="IPR036866">
    <property type="entry name" value="RibonucZ/Hydroxyglut_hydro"/>
</dbReference>
<keyword evidence="3" id="KW-0732">Signal</keyword>
<dbReference type="InterPro" id="IPR001279">
    <property type="entry name" value="Metallo-B-lactamas"/>
</dbReference>
<keyword evidence="5" id="KW-0614">Plasmid</keyword>
<reference evidence="6" key="1">
    <citation type="submission" date="2019-10" db="EMBL/GenBank/DDBJ databases">
        <title>Complete Genome Sequence of Bradyrhizobium betae type strain PL7HG1T.</title>
        <authorList>
            <person name="Bromfield E.S.P."/>
            <person name="Cloutier S."/>
        </authorList>
    </citation>
    <scope>NUCLEOTIDE SEQUENCE [LARGE SCALE GENOMIC DNA]</scope>
    <source>
        <strain evidence="6">PL7HG1</strain>
        <plasmid evidence="6">pbbpl7hg1</plasmid>
    </source>
</reference>
<organism evidence="5 6">
    <name type="scientific">Bradyrhizobium betae</name>
    <dbReference type="NCBI Taxonomy" id="244734"/>
    <lineage>
        <taxon>Bacteria</taxon>
        <taxon>Pseudomonadati</taxon>
        <taxon>Pseudomonadota</taxon>
        <taxon>Alphaproteobacteria</taxon>
        <taxon>Hyphomicrobiales</taxon>
        <taxon>Nitrobacteraceae</taxon>
        <taxon>Bradyrhizobium</taxon>
    </lineage>
</organism>
<feature type="region of interest" description="Disordered" evidence="2">
    <location>
        <begin position="1"/>
        <end position="21"/>
    </location>
</feature>
<feature type="signal peptide" evidence="3">
    <location>
        <begin position="1"/>
        <end position="46"/>
    </location>
</feature>
<dbReference type="KEGG" id="bbet:F8237_35520"/>
<evidence type="ECO:0000259" key="4">
    <source>
        <dbReference type="SMART" id="SM00849"/>
    </source>
</evidence>
<dbReference type="InterPro" id="IPR044094">
    <property type="entry name" value="AtsA-like_MBL-fold"/>
</dbReference>
<feature type="compositionally biased region" description="Low complexity" evidence="2">
    <location>
        <begin position="1"/>
        <end position="11"/>
    </location>
</feature>
<protein>
    <submittedName>
        <fullName evidence="5">MBL fold metallo-hydrolase</fullName>
    </submittedName>
</protein>
<dbReference type="CDD" id="cd07719">
    <property type="entry name" value="arylsulfatase_AtsA-like_MBL-fold"/>
    <property type="match status" value="1"/>
</dbReference>
<dbReference type="OrthoDB" id="9803916at2"/>
<evidence type="ECO:0000313" key="5">
    <source>
        <dbReference type="EMBL" id="QFI77604.1"/>
    </source>
</evidence>
<dbReference type="Proteomes" id="UP000325641">
    <property type="component" value="Plasmid pBbPL7HG1"/>
</dbReference>
<gene>
    <name evidence="5" type="ORF">F8237_35520</name>
</gene>
<geneLocation type="plasmid" evidence="6">
    <name>pbbpl7hg1</name>
</geneLocation>
<evidence type="ECO:0000256" key="2">
    <source>
        <dbReference type="SAM" id="MobiDB-lite"/>
    </source>
</evidence>
<accession>A0A5P6PI47</accession>
<name>A0A5P6PI47_9BRAD</name>
<dbReference type="PANTHER" id="PTHR46018">
    <property type="entry name" value="ZINC PHOSPHODIESTERASE ELAC PROTEIN 1"/>
    <property type="match status" value="1"/>
</dbReference>
<dbReference type="SMART" id="SM00849">
    <property type="entry name" value="Lactamase_B"/>
    <property type="match status" value="1"/>
</dbReference>
<dbReference type="Gene3D" id="3.60.15.10">
    <property type="entry name" value="Ribonuclease Z/Hydroxyacylglutathione hydrolase-like"/>
    <property type="match status" value="1"/>
</dbReference>
<dbReference type="EMBL" id="CP044544">
    <property type="protein sequence ID" value="QFI77604.1"/>
    <property type="molecule type" value="Genomic_DNA"/>
</dbReference>
<keyword evidence="1 5" id="KW-0378">Hydrolase</keyword>
<feature type="domain" description="Metallo-beta-lactamase" evidence="4">
    <location>
        <begin position="69"/>
        <end position="292"/>
    </location>
</feature>
<dbReference type="GO" id="GO:0042781">
    <property type="term" value="F:3'-tRNA processing endoribonuclease activity"/>
    <property type="evidence" value="ECO:0007669"/>
    <property type="project" value="TreeGrafter"/>
</dbReference>
<dbReference type="Pfam" id="PF12706">
    <property type="entry name" value="Lactamase_B_2"/>
    <property type="match status" value="1"/>
</dbReference>
<evidence type="ECO:0000313" key="6">
    <source>
        <dbReference type="Proteomes" id="UP000325641"/>
    </source>
</evidence>
<sequence length="326" mass="34530">MSGAVAAACRSATERRRRRQSGSRWRRRLAAVATILALAVPLKAFAACSAPVAVQVLGSGGPDSNDARASSGYLLWVDGEARLLVDAGGGVFLRFGEAKAKFESLDAIAITHLHADHVSDLPALLKSGFFGERQRPLPIVGPSGGSAFPGMKEFMRALFDPKRGAFRYLSGYLDGSGGMVRADIIEMNAAAATPKAAFGNDRFKLTAIGVKHGPVPALGYLVEVRGRRIAFAGDQNGDNSAFAAMIKGADILVMDHAVPEMADPVSRQLHARPSEIGLLAAKSGVAQLVLSHNMARSLGPLQENLAIIRQHYDGPTKVAEDLMCFD</sequence>
<dbReference type="AlphaFoldDB" id="A0A5P6PI47"/>
<dbReference type="RefSeq" id="WP_100554939.1">
    <property type="nucleotide sequence ID" value="NZ_CP044544.1"/>
</dbReference>
<proteinExistence type="predicted"/>